<feature type="compositionally biased region" description="Basic and acidic residues" evidence="2">
    <location>
        <begin position="281"/>
        <end position="297"/>
    </location>
</feature>
<dbReference type="OrthoDB" id="6357234at2759"/>
<dbReference type="InterPro" id="IPR001394">
    <property type="entry name" value="Peptidase_C19_UCH"/>
</dbReference>
<sequence>MFPGSIWPAKASTQVTESFAAVVRALTYGENYGGVLNEFKSSMCRHDPLFEGNDQRDAHDFLSAFLFAARKEFKNPEDSPFSDLFFGKEQAVIKCNGCKNEVLRKDEIFSSLTLTVHPNQPGNRLQTLIANAYGEQRIEWDCNRCKSKSCTRKVFVEAFPKILIIHFNSLKLFGGGLKYQLRSVACHRGSMTGGHYTAICKKADRWFKFSDQQVEPVQSPLVQEAHISSTRRNERKAFFRNCLRTDKSEAISPYSMSHLNLNMRTFQKTLTQQQMLAKGGRPGDRRRKPEFPSGRGHCEHVTSAAVYNADDWSRLFDE</sequence>
<dbReference type="Gene3D" id="3.90.70.10">
    <property type="entry name" value="Cysteine proteinases"/>
    <property type="match status" value="1"/>
</dbReference>
<dbReference type="PROSITE" id="PS50235">
    <property type="entry name" value="USP_3"/>
    <property type="match status" value="1"/>
</dbReference>
<accession>A0A3R7NZY6</accession>
<feature type="domain" description="USP" evidence="3">
    <location>
        <begin position="1"/>
        <end position="233"/>
    </location>
</feature>
<dbReference type="PROSITE" id="PS00973">
    <property type="entry name" value="USP_2"/>
    <property type="match status" value="1"/>
</dbReference>
<evidence type="ECO:0000256" key="2">
    <source>
        <dbReference type="SAM" id="MobiDB-lite"/>
    </source>
</evidence>
<dbReference type="InterPro" id="IPR028889">
    <property type="entry name" value="USP"/>
</dbReference>
<proteinExistence type="inferred from homology"/>
<evidence type="ECO:0000256" key="1">
    <source>
        <dbReference type="ARBA" id="ARBA00009085"/>
    </source>
</evidence>
<comment type="caution">
    <text evidence="4">The sequence shown here is derived from an EMBL/GenBank/DDBJ whole genome shotgun (WGS) entry which is preliminary data.</text>
</comment>
<dbReference type="SUPFAM" id="SSF54001">
    <property type="entry name" value="Cysteine proteinases"/>
    <property type="match status" value="1"/>
</dbReference>
<dbReference type="Pfam" id="PF00443">
    <property type="entry name" value="UCH"/>
    <property type="match status" value="2"/>
</dbReference>
<organism evidence="4 5">
    <name type="scientific">Penaeus vannamei</name>
    <name type="common">Whiteleg shrimp</name>
    <name type="synonym">Litopenaeus vannamei</name>
    <dbReference type="NCBI Taxonomy" id="6689"/>
    <lineage>
        <taxon>Eukaryota</taxon>
        <taxon>Metazoa</taxon>
        <taxon>Ecdysozoa</taxon>
        <taxon>Arthropoda</taxon>
        <taxon>Crustacea</taxon>
        <taxon>Multicrustacea</taxon>
        <taxon>Malacostraca</taxon>
        <taxon>Eumalacostraca</taxon>
        <taxon>Eucarida</taxon>
        <taxon>Decapoda</taxon>
        <taxon>Dendrobranchiata</taxon>
        <taxon>Penaeoidea</taxon>
        <taxon>Penaeidae</taxon>
        <taxon>Penaeus</taxon>
    </lineage>
</organism>
<dbReference type="GO" id="GO:0016579">
    <property type="term" value="P:protein deubiquitination"/>
    <property type="evidence" value="ECO:0007669"/>
    <property type="project" value="InterPro"/>
</dbReference>
<dbReference type="GO" id="GO:0004843">
    <property type="term" value="F:cysteine-type deubiquitinase activity"/>
    <property type="evidence" value="ECO:0007669"/>
    <property type="project" value="InterPro"/>
</dbReference>
<feature type="region of interest" description="Disordered" evidence="2">
    <location>
        <begin position="276"/>
        <end position="297"/>
    </location>
</feature>
<dbReference type="GO" id="GO:0005829">
    <property type="term" value="C:cytosol"/>
    <property type="evidence" value="ECO:0007669"/>
    <property type="project" value="TreeGrafter"/>
</dbReference>
<reference evidence="4 5" key="1">
    <citation type="submission" date="2018-04" db="EMBL/GenBank/DDBJ databases">
        <authorList>
            <person name="Zhang X."/>
            <person name="Yuan J."/>
            <person name="Li F."/>
            <person name="Xiang J."/>
        </authorList>
    </citation>
    <scope>NUCLEOTIDE SEQUENCE [LARGE SCALE GENOMIC DNA]</scope>
    <source>
        <tissue evidence="4">Muscle</tissue>
    </source>
</reference>
<dbReference type="EMBL" id="QCYY01002289">
    <property type="protein sequence ID" value="ROT71493.1"/>
    <property type="molecule type" value="Genomic_DNA"/>
</dbReference>
<dbReference type="Proteomes" id="UP000283509">
    <property type="component" value="Unassembled WGS sequence"/>
</dbReference>
<dbReference type="InterPro" id="IPR050164">
    <property type="entry name" value="Peptidase_C19"/>
</dbReference>
<evidence type="ECO:0000313" key="4">
    <source>
        <dbReference type="EMBL" id="ROT71493.1"/>
    </source>
</evidence>
<name>A0A3R7NZY6_PENVA</name>
<dbReference type="STRING" id="6689.A0A3R7NZY6"/>
<gene>
    <name evidence="4" type="ORF">C7M84_010180</name>
</gene>
<dbReference type="GO" id="GO:0005634">
    <property type="term" value="C:nucleus"/>
    <property type="evidence" value="ECO:0007669"/>
    <property type="project" value="TreeGrafter"/>
</dbReference>
<dbReference type="AlphaFoldDB" id="A0A3R7NZY6"/>
<dbReference type="InterPro" id="IPR018200">
    <property type="entry name" value="USP_CS"/>
</dbReference>
<evidence type="ECO:0000313" key="5">
    <source>
        <dbReference type="Proteomes" id="UP000283509"/>
    </source>
</evidence>
<dbReference type="InterPro" id="IPR038765">
    <property type="entry name" value="Papain-like_cys_pep_sf"/>
</dbReference>
<dbReference type="PANTHER" id="PTHR24006">
    <property type="entry name" value="UBIQUITIN CARBOXYL-TERMINAL HYDROLASE"/>
    <property type="match status" value="1"/>
</dbReference>
<reference evidence="4 5" key="2">
    <citation type="submission" date="2019-01" db="EMBL/GenBank/DDBJ databases">
        <title>The decoding of complex shrimp genome reveals the adaptation for benthos swimmer, frequently molting mechanism and breeding impact on genome.</title>
        <authorList>
            <person name="Sun Y."/>
            <person name="Gao Y."/>
            <person name="Yu Y."/>
        </authorList>
    </citation>
    <scope>NUCLEOTIDE SEQUENCE [LARGE SCALE GENOMIC DNA]</scope>
    <source>
        <tissue evidence="4">Muscle</tissue>
    </source>
</reference>
<comment type="similarity">
    <text evidence="1">Belongs to the peptidase C19 family.</text>
</comment>
<keyword evidence="5" id="KW-1185">Reference proteome</keyword>
<evidence type="ECO:0000259" key="3">
    <source>
        <dbReference type="PROSITE" id="PS50235"/>
    </source>
</evidence>
<protein>
    <recommendedName>
        <fullName evidence="3">USP domain-containing protein</fullName>
    </recommendedName>
</protein>